<dbReference type="Proteomes" id="UP000092445">
    <property type="component" value="Unassembled WGS sequence"/>
</dbReference>
<feature type="chain" id="PRO_5008403193" evidence="3">
    <location>
        <begin position="20"/>
        <end position="197"/>
    </location>
</feature>
<dbReference type="Pfam" id="PF00379">
    <property type="entry name" value="Chitin_bind_4"/>
    <property type="match status" value="1"/>
</dbReference>
<protein>
    <submittedName>
        <fullName evidence="4">Uncharacterized protein</fullName>
    </submittedName>
</protein>
<dbReference type="InterPro" id="IPR000618">
    <property type="entry name" value="Insect_cuticle"/>
</dbReference>
<dbReference type="GO" id="GO:0042302">
    <property type="term" value="F:structural constituent of cuticle"/>
    <property type="evidence" value="ECO:0007669"/>
    <property type="project" value="UniProtKB-UniRule"/>
</dbReference>
<keyword evidence="5" id="KW-1185">Reference proteome</keyword>
<name>A0A1A9ZSA3_GLOPL</name>
<feature type="signal peptide" evidence="3">
    <location>
        <begin position="1"/>
        <end position="19"/>
    </location>
</feature>
<dbReference type="PROSITE" id="PS51155">
    <property type="entry name" value="CHIT_BIND_RR_2"/>
    <property type="match status" value="1"/>
</dbReference>
<reference evidence="5" key="1">
    <citation type="submission" date="2014-03" db="EMBL/GenBank/DDBJ databases">
        <authorList>
            <person name="Aksoy S."/>
            <person name="Warren W."/>
            <person name="Wilson R.K."/>
        </authorList>
    </citation>
    <scope>NUCLEOTIDE SEQUENCE [LARGE SCALE GENOMIC DNA]</scope>
    <source>
        <strain evidence="5">IAEA</strain>
    </source>
</reference>
<dbReference type="InterPro" id="IPR031311">
    <property type="entry name" value="CHIT_BIND_RR_consensus"/>
</dbReference>
<dbReference type="PANTHER" id="PTHR12236:SF76">
    <property type="entry name" value="ADULT-SPECIFIC CUTICULAR PROTEIN ACP-20-LIKE PROTEIN"/>
    <property type="match status" value="1"/>
</dbReference>
<dbReference type="InterPro" id="IPR051217">
    <property type="entry name" value="Insect_Cuticle_Struc_Prot"/>
</dbReference>
<dbReference type="PANTHER" id="PTHR12236">
    <property type="entry name" value="STRUCTURAL CONTITUENT OF CUTICLE"/>
    <property type="match status" value="1"/>
</dbReference>
<keyword evidence="3" id="KW-0732">Signal</keyword>
<dbReference type="AlphaFoldDB" id="A0A1A9ZSA3"/>
<evidence type="ECO:0000256" key="2">
    <source>
        <dbReference type="PROSITE-ProRule" id="PRU00497"/>
    </source>
</evidence>
<accession>A0A1A9ZSA3</accession>
<evidence type="ECO:0000256" key="1">
    <source>
        <dbReference type="ARBA" id="ARBA00022460"/>
    </source>
</evidence>
<dbReference type="PROSITE" id="PS00233">
    <property type="entry name" value="CHIT_BIND_RR_1"/>
    <property type="match status" value="1"/>
</dbReference>
<proteinExistence type="predicted"/>
<dbReference type="VEuPathDB" id="VectorBase:GPAI023403"/>
<dbReference type="PRINTS" id="PR00947">
    <property type="entry name" value="CUTICLE"/>
</dbReference>
<organism evidence="4 5">
    <name type="scientific">Glossina pallidipes</name>
    <name type="common">Tsetse fly</name>
    <dbReference type="NCBI Taxonomy" id="7398"/>
    <lineage>
        <taxon>Eukaryota</taxon>
        <taxon>Metazoa</taxon>
        <taxon>Ecdysozoa</taxon>
        <taxon>Arthropoda</taxon>
        <taxon>Hexapoda</taxon>
        <taxon>Insecta</taxon>
        <taxon>Pterygota</taxon>
        <taxon>Neoptera</taxon>
        <taxon>Endopterygota</taxon>
        <taxon>Diptera</taxon>
        <taxon>Brachycera</taxon>
        <taxon>Muscomorpha</taxon>
        <taxon>Hippoboscoidea</taxon>
        <taxon>Glossinidae</taxon>
        <taxon>Glossina</taxon>
    </lineage>
</organism>
<dbReference type="EnsemblMetazoa" id="GPAI023403-RA">
    <property type="protein sequence ID" value="GPAI023403-PA"/>
    <property type="gene ID" value="GPAI023403"/>
</dbReference>
<dbReference type="GO" id="GO:0031012">
    <property type="term" value="C:extracellular matrix"/>
    <property type="evidence" value="ECO:0007669"/>
    <property type="project" value="TreeGrafter"/>
</dbReference>
<dbReference type="GO" id="GO:0005615">
    <property type="term" value="C:extracellular space"/>
    <property type="evidence" value="ECO:0007669"/>
    <property type="project" value="TreeGrafter"/>
</dbReference>
<evidence type="ECO:0000313" key="5">
    <source>
        <dbReference type="Proteomes" id="UP000092445"/>
    </source>
</evidence>
<reference evidence="4" key="2">
    <citation type="submission" date="2020-05" db="UniProtKB">
        <authorList>
            <consortium name="EnsemblMetazoa"/>
        </authorList>
    </citation>
    <scope>IDENTIFICATION</scope>
    <source>
        <strain evidence="4">IAEA</strain>
    </source>
</reference>
<keyword evidence="1 2" id="KW-0193">Cuticle</keyword>
<evidence type="ECO:0000313" key="4">
    <source>
        <dbReference type="EnsemblMetazoa" id="GPAI023403-PA"/>
    </source>
</evidence>
<sequence>MVVLKIATVFLAICSLATAGYLHGGAHSYSVLTKHDLPFHYAGGYGNGHGGGYGGGYGVGYHGGYIGGYGGGLHHGGGGSDGVYEHLDYYSYPKYKYGYGVKDLKTGDIKNQWELRDGDLVKGSYALKEADGTTRVVDYTADKHSGFNAVVKQVGHAVHPHVYGYAGGYGYGGGLDYGHSYAYGGYDAGHGGYGHGY</sequence>
<dbReference type="STRING" id="7398.A0A1A9ZSA3"/>
<evidence type="ECO:0000256" key="3">
    <source>
        <dbReference type="SAM" id="SignalP"/>
    </source>
</evidence>